<dbReference type="AlphaFoldDB" id="B8FLC5"/>
<dbReference type="HOGENOM" id="CLU_038732_3_0_7"/>
<keyword evidence="6" id="KW-0223">Dioxygenase</keyword>
<organism evidence="6 7">
    <name type="scientific">Desulfatibacillum aliphaticivorans</name>
    <dbReference type="NCBI Taxonomy" id="218208"/>
    <lineage>
        <taxon>Bacteria</taxon>
        <taxon>Pseudomonadati</taxon>
        <taxon>Thermodesulfobacteriota</taxon>
        <taxon>Desulfobacteria</taxon>
        <taxon>Desulfobacterales</taxon>
        <taxon>Desulfatibacillaceae</taxon>
        <taxon>Desulfatibacillum</taxon>
    </lineage>
</organism>
<dbReference type="Proteomes" id="UP000000739">
    <property type="component" value="Chromosome"/>
</dbReference>
<reference evidence="6 7" key="1">
    <citation type="journal article" date="2012" name="Environ. Microbiol.">
        <title>The genome sequence of Desulfatibacillum alkenivorans AK-01: a blueprint for anaerobic alkane oxidation.</title>
        <authorList>
            <person name="Callaghan A.V."/>
            <person name="Morris B.E."/>
            <person name="Pereira I.A."/>
            <person name="McInerney M.J."/>
            <person name="Austin R.N."/>
            <person name="Groves J.T."/>
            <person name="Kukor J.J."/>
            <person name="Suflita J.M."/>
            <person name="Young L.Y."/>
            <person name="Zylstra G.J."/>
            <person name="Wawrik B."/>
        </authorList>
    </citation>
    <scope>NUCLEOTIDE SEQUENCE [LARGE SCALE GENOMIC DNA]</scope>
    <source>
        <strain evidence="6 7">AK-01</strain>
    </source>
</reference>
<keyword evidence="4" id="KW-0560">Oxidoreductase</keyword>
<comment type="similarity">
    <text evidence="1">Belongs to the nitronate monooxygenase family. NMO class I subfamily.</text>
</comment>
<dbReference type="KEGG" id="dal:Dalk_3382"/>
<dbReference type="Gene3D" id="3.20.20.70">
    <property type="entry name" value="Aldolase class I"/>
    <property type="match status" value="1"/>
</dbReference>
<dbReference type="PANTHER" id="PTHR42747">
    <property type="entry name" value="NITRONATE MONOOXYGENASE-RELATED"/>
    <property type="match status" value="1"/>
</dbReference>
<evidence type="ECO:0000256" key="4">
    <source>
        <dbReference type="ARBA" id="ARBA00023002"/>
    </source>
</evidence>
<keyword evidence="7" id="KW-1185">Reference proteome</keyword>
<dbReference type="SUPFAM" id="SSF51412">
    <property type="entry name" value="Inosine monophosphate dehydrogenase (IMPDH)"/>
    <property type="match status" value="1"/>
</dbReference>
<keyword evidence="2" id="KW-0285">Flavoprotein</keyword>
<dbReference type="eggNOG" id="COG2070">
    <property type="taxonomic scope" value="Bacteria"/>
</dbReference>
<keyword evidence="5" id="KW-0503">Monooxygenase</keyword>
<dbReference type="InterPro" id="IPR004136">
    <property type="entry name" value="NMO"/>
</dbReference>
<gene>
    <name evidence="6" type="ordered locus">Dalk_3382</name>
</gene>
<proteinExistence type="inferred from homology"/>
<protein>
    <submittedName>
        <fullName evidence="6">2-nitropropane dioxygenase NPD</fullName>
    </submittedName>
</protein>
<accession>B8FLC5</accession>
<evidence type="ECO:0000313" key="6">
    <source>
        <dbReference type="EMBL" id="ACL05071.1"/>
    </source>
</evidence>
<dbReference type="EMBL" id="CP001322">
    <property type="protein sequence ID" value="ACL05071.1"/>
    <property type="molecule type" value="Genomic_DNA"/>
</dbReference>
<evidence type="ECO:0000256" key="5">
    <source>
        <dbReference type="ARBA" id="ARBA00023033"/>
    </source>
</evidence>
<evidence type="ECO:0000256" key="2">
    <source>
        <dbReference type="ARBA" id="ARBA00022630"/>
    </source>
</evidence>
<dbReference type="PANTHER" id="PTHR42747:SF4">
    <property type="entry name" value="BLR1330 PROTEIN"/>
    <property type="match status" value="1"/>
</dbReference>
<evidence type="ECO:0000256" key="1">
    <source>
        <dbReference type="ARBA" id="ARBA00009881"/>
    </source>
</evidence>
<dbReference type="CDD" id="cd04730">
    <property type="entry name" value="NPD_like"/>
    <property type="match status" value="1"/>
</dbReference>
<dbReference type="InterPro" id="IPR013785">
    <property type="entry name" value="Aldolase_TIM"/>
</dbReference>
<dbReference type="RefSeq" id="WP_015948128.1">
    <property type="nucleotide sequence ID" value="NC_011768.1"/>
</dbReference>
<sequence length="303" mass="32133">MQERYVMKISTPFTAMLGIDLPIIGAPMFLVSYEELAIAVSEAGGLGMFPLPNYRTVSDLEAALENIRRRTDRPIGVNIHLSGRFEWQAQLEVCLNYGVTFFISSLGDPRQIIEPVHARGGFVFADVITRRHALSAMKKGVDGLVAVAAGAGGHAGQTPTMVLVPYLKELTGLPVLAAGGVSTGKQLAAALALGACGAVVGTRLVASEEACATQEYKQAVVEAGPDDIVYSSKITGNWANWLAQSAAQFDGHPEIGSKKWQDLWSAGRSVAQADGILPAGQIVSEMAEKCAATLLQMPKLIEP</sequence>
<dbReference type="GO" id="GO:0018580">
    <property type="term" value="F:nitronate monooxygenase activity"/>
    <property type="evidence" value="ECO:0007669"/>
    <property type="project" value="InterPro"/>
</dbReference>
<evidence type="ECO:0000256" key="3">
    <source>
        <dbReference type="ARBA" id="ARBA00022643"/>
    </source>
</evidence>
<dbReference type="GO" id="GO:0051213">
    <property type="term" value="F:dioxygenase activity"/>
    <property type="evidence" value="ECO:0007669"/>
    <property type="project" value="UniProtKB-KW"/>
</dbReference>
<keyword evidence="3" id="KW-0288">FMN</keyword>
<name>B8FLC5_DESAL</name>
<evidence type="ECO:0000313" key="7">
    <source>
        <dbReference type="Proteomes" id="UP000000739"/>
    </source>
</evidence>
<dbReference type="Pfam" id="PF03060">
    <property type="entry name" value="NMO"/>
    <property type="match status" value="2"/>
</dbReference>